<evidence type="ECO:0000313" key="5">
    <source>
        <dbReference type="Proteomes" id="UP000595437"/>
    </source>
</evidence>
<name>A0A7T8KCU3_CALRO</name>
<comment type="similarity">
    <text evidence="1">Belongs to the peptidase M1 family.</text>
</comment>
<feature type="domain" description="ERAP1-like C-terminal" evidence="3">
    <location>
        <begin position="1"/>
        <end position="107"/>
    </location>
</feature>
<keyword evidence="2" id="KW-0645">Protease</keyword>
<dbReference type="PANTHER" id="PTHR11533">
    <property type="entry name" value="PROTEASE M1 ZINC METALLOPROTEASE"/>
    <property type="match status" value="1"/>
</dbReference>
<keyword evidence="5" id="KW-1185">Reference proteome</keyword>
<dbReference type="GO" id="GO:0005737">
    <property type="term" value="C:cytoplasm"/>
    <property type="evidence" value="ECO:0007669"/>
    <property type="project" value="TreeGrafter"/>
</dbReference>
<dbReference type="Pfam" id="PF11838">
    <property type="entry name" value="ERAP1_C"/>
    <property type="match status" value="1"/>
</dbReference>
<feature type="non-terminal residue" evidence="4">
    <location>
        <position position="1"/>
    </location>
</feature>
<dbReference type="GO" id="GO:0042277">
    <property type="term" value="F:peptide binding"/>
    <property type="evidence" value="ECO:0007669"/>
    <property type="project" value="TreeGrafter"/>
</dbReference>
<dbReference type="InterPro" id="IPR050344">
    <property type="entry name" value="Peptidase_M1_aminopeptidases"/>
</dbReference>
<evidence type="ECO:0000256" key="1">
    <source>
        <dbReference type="ARBA" id="ARBA00010136"/>
    </source>
</evidence>
<protein>
    <recommendedName>
        <fullName evidence="3">ERAP1-like C-terminal domain-containing protein</fullName>
    </recommendedName>
</protein>
<evidence type="ECO:0000259" key="3">
    <source>
        <dbReference type="Pfam" id="PF11838"/>
    </source>
</evidence>
<gene>
    <name evidence="4" type="ORF">FKW44_006021</name>
</gene>
<evidence type="ECO:0000256" key="2">
    <source>
        <dbReference type="ARBA" id="ARBA00022438"/>
    </source>
</evidence>
<reference evidence="5" key="1">
    <citation type="submission" date="2021-01" db="EMBL/GenBank/DDBJ databases">
        <title>Caligus Genome Assembly.</title>
        <authorList>
            <person name="Gallardo-Escarate C."/>
        </authorList>
    </citation>
    <scope>NUCLEOTIDE SEQUENCE [LARGE SCALE GENOMIC DNA]</scope>
</reference>
<dbReference type="GO" id="GO:0070006">
    <property type="term" value="F:metalloaminopeptidase activity"/>
    <property type="evidence" value="ECO:0007669"/>
    <property type="project" value="TreeGrafter"/>
</dbReference>
<dbReference type="Gene3D" id="1.25.50.20">
    <property type="match status" value="1"/>
</dbReference>
<proteinExistence type="inferred from homology"/>
<dbReference type="GO" id="GO:0008270">
    <property type="term" value="F:zinc ion binding"/>
    <property type="evidence" value="ECO:0007669"/>
    <property type="project" value="TreeGrafter"/>
</dbReference>
<dbReference type="GO" id="GO:0016020">
    <property type="term" value="C:membrane"/>
    <property type="evidence" value="ECO:0007669"/>
    <property type="project" value="TreeGrafter"/>
</dbReference>
<dbReference type="AlphaFoldDB" id="A0A7T8KCU3"/>
<dbReference type="GO" id="GO:0006508">
    <property type="term" value="P:proteolysis"/>
    <property type="evidence" value="ECO:0007669"/>
    <property type="project" value="TreeGrafter"/>
</dbReference>
<dbReference type="GO" id="GO:0043171">
    <property type="term" value="P:peptide catabolic process"/>
    <property type="evidence" value="ECO:0007669"/>
    <property type="project" value="TreeGrafter"/>
</dbReference>
<keyword evidence="2" id="KW-0378">Hydrolase</keyword>
<keyword evidence="2" id="KW-0031">Aminopeptidase</keyword>
<dbReference type="EMBL" id="CP045893">
    <property type="protein sequence ID" value="QQP53516.1"/>
    <property type="molecule type" value="Genomic_DNA"/>
</dbReference>
<organism evidence="4 5">
    <name type="scientific">Caligus rogercresseyi</name>
    <name type="common">Sea louse</name>
    <dbReference type="NCBI Taxonomy" id="217165"/>
    <lineage>
        <taxon>Eukaryota</taxon>
        <taxon>Metazoa</taxon>
        <taxon>Ecdysozoa</taxon>
        <taxon>Arthropoda</taxon>
        <taxon>Crustacea</taxon>
        <taxon>Multicrustacea</taxon>
        <taxon>Hexanauplia</taxon>
        <taxon>Copepoda</taxon>
        <taxon>Siphonostomatoida</taxon>
        <taxon>Caligidae</taxon>
        <taxon>Caligus</taxon>
    </lineage>
</organism>
<dbReference type="GO" id="GO:0005615">
    <property type="term" value="C:extracellular space"/>
    <property type="evidence" value="ECO:0007669"/>
    <property type="project" value="TreeGrafter"/>
</dbReference>
<dbReference type="Proteomes" id="UP000595437">
    <property type="component" value="Chromosome 4"/>
</dbReference>
<dbReference type="OrthoDB" id="510539at2759"/>
<dbReference type="InterPro" id="IPR024571">
    <property type="entry name" value="ERAP1-like_C_dom"/>
</dbReference>
<dbReference type="PANTHER" id="PTHR11533:SF276">
    <property type="entry name" value="GLUTAMYL AMINOPEPTIDASE"/>
    <property type="match status" value="1"/>
</dbReference>
<sequence length="129" mass="14933">PWILSSFIELAKNDSVIRQQDYFSALRHINSNPIGSPLIWNYIRQYWPDIVGRFGIGDRYLGKLVKSVISKFTTPLQLEEVELFFKKYPDGGAGSRGRDQGIEKIKNNIKWLSLHQKDIESWLTTQGYS</sequence>
<evidence type="ECO:0000313" key="4">
    <source>
        <dbReference type="EMBL" id="QQP53516.1"/>
    </source>
</evidence>
<accession>A0A7T8KCU3</accession>